<keyword evidence="1" id="KW-0812">Transmembrane</keyword>
<keyword evidence="1" id="KW-1133">Transmembrane helix</keyword>
<dbReference type="OrthoDB" id="4624at2"/>
<feature type="transmembrane region" description="Helical" evidence="1">
    <location>
        <begin position="12"/>
        <end position="33"/>
    </location>
</feature>
<feature type="transmembrane region" description="Helical" evidence="1">
    <location>
        <begin position="150"/>
        <end position="167"/>
    </location>
</feature>
<dbReference type="Proteomes" id="UP000243297">
    <property type="component" value="Unassembled WGS sequence"/>
</dbReference>
<keyword evidence="1" id="KW-0472">Membrane</keyword>
<dbReference type="AlphaFoldDB" id="A0A1T4JWA1"/>
<dbReference type="Pfam" id="PF12822">
    <property type="entry name" value="ECF_trnsprt"/>
    <property type="match status" value="1"/>
</dbReference>
<dbReference type="InterPro" id="IPR024529">
    <property type="entry name" value="ECF_trnsprt_substrate-spec"/>
</dbReference>
<organism evidence="2 3">
    <name type="scientific">Anaerorhabdus furcosa</name>
    <dbReference type="NCBI Taxonomy" id="118967"/>
    <lineage>
        <taxon>Bacteria</taxon>
        <taxon>Bacillati</taxon>
        <taxon>Bacillota</taxon>
        <taxon>Erysipelotrichia</taxon>
        <taxon>Erysipelotrichales</taxon>
        <taxon>Erysipelotrichaceae</taxon>
        <taxon>Anaerorhabdus</taxon>
    </lineage>
</organism>
<feature type="transmembrane region" description="Helical" evidence="1">
    <location>
        <begin position="110"/>
        <end position="130"/>
    </location>
</feature>
<evidence type="ECO:0000313" key="2">
    <source>
        <dbReference type="EMBL" id="SJZ34446.1"/>
    </source>
</evidence>
<dbReference type="Gene3D" id="1.10.1760.20">
    <property type="match status" value="1"/>
</dbReference>
<protein>
    <submittedName>
        <fullName evidence="2">ECF transporter S component, folate family</fullName>
    </submittedName>
</protein>
<name>A0A1T4JWA1_9FIRM</name>
<dbReference type="InterPro" id="IPR030949">
    <property type="entry name" value="ECF_S_folate_fam"/>
</dbReference>
<sequence>MFKKSAQNLKSINYLAIMAVFIALKVIMAGVFIPVGENLRISFTFLIIAVEACIIGPIPGLVSGFITDLVGFMLFPFGAFFPGYILSAMLNCFIYALFLYNTRITITKLILAKTVVSYFCNVLLGSLWSSMLYSKGFIFYASASLVKNTLLLPIEIIMLVIVFKLLLPYLQKKNLVPVQDSKMKLI</sequence>
<dbReference type="EMBL" id="FUWY01000001">
    <property type="protein sequence ID" value="SJZ34446.1"/>
    <property type="molecule type" value="Genomic_DNA"/>
</dbReference>
<evidence type="ECO:0000256" key="1">
    <source>
        <dbReference type="SAM" id="Phobius"/>
    </source>
</evidence>
<dbReference type="GO" id="GO:0022857">
    <property type="term" value="F:transmembrane transporter activity"/>
    <property type="evidence" value="ECO:0007669"/>
    <property type="project" value="InterPro"/>
</dbReference>
<keyword evidence="3" id="KW-1185">Reference proteome</keyword>
<gene>
    <name evidence="2" type="ORF">SAMN02745191_0134</name>
</gene>
<dbReference type="RefSeq" id="WP_078710600.1">
    <property type="nucleotide sequence ID" value="NZ_FUWY01000001.1"/>
</dbReference>
<accession>A0A1T4JWA1</accession>
<proteinExistence type="predicted"/>
<reference evidence="3" key="1">
    <citation type="submission" date="2017-02" db="EMBL/GenBank/DDBJ databases">
        <authorList>
            <person name="Varghese N."/>
            <person name="Submissions S."/>
        </authorList>
    </citation>
    <scope>NUCLEOTIDE SEQUENCE [LARGE SCALE GENOMIC DNA]</scope>
    <source>
        <strain evidence="3">ATCC 25662</strain>
    </source>
</reference>
<dbReference type="STRING" id="118967.SAMN02745191_0134"/>
<feature type="transmembrane region" description="Helical" evidence="1">
    <location>
        <begin position="45"/>
        <end position="66"/>
    </location>
</feature>
<feature type="transmembrane region" description="Helical" evidence="1">
    <location>
        <begin position="72"/>
        <end position="98"/>
    </location>
</feature>
<evidence type="ECO:0000313" key="3">
    <source>
        <dbReference type="Proteomes" id="UP000243297"/>
    </source>
</evidence>
<dbReference type="NCBIfam" id="TIGR04518">
    <property type="entry name" value="ECF_S_folT_fam"/>
    <property type="match status" value="1"/>
</dbReference>